<reference evidence="3" key="1">
    <citation type="journal article" date="2018" name="Nat. Plants">
        <title>Whole-genome landscape of Medicago truncatula symbiotic genes.</title>
        <authorList>
            <person name="Pecrix Y."/>
            <person name="Staton S.E."/>
            <person name="Sallet E."/>
            <person name="Lelandais-Briere C."/>
            <person name="Moreau S."/>
            <person name="Carrere S."/>
            <person name="Blein T."/>
            <person name="Jardinaud M.F."/>
            <person name="Latrasse D."/>
            <person name="Zouine M."/>
            <person name="Zahm M."/>
            <person name="Kreplak J."/>
            <person name="Mayjonade B."/>
            <person name="Satge C."/>
            <person name="Perez M."/>
            <person name="Cauet S."/>
            <person name="Marande W."/>
            <person name="Chantry-Darmon C."/>
            <person name="Lopez-Roques C."/>
            <person name="Bouchez O."/>
            <person name="Berard A."/>
            <person name="Debelle F."/>
            <person name="Munos S."/>
            <person name="Bendahmane A."/>
            <person name="Berges H."/>
            <person name="Niebel A."/>
            <person name="Buitink J."/>
            <person name="Frugier F."/>
            <person name="Benhamed M."/>
            <person name="Crespi M."/>
            <person name="Gouzy J."/>
            <person name="Gamas P."/>
        </authorList>
    </citation>
    <scope>NUCLEOTIDE SEQUENCE [LARGE SCALE GENOMIC DNA]</scope>
    <source>
        <strain evidence="3">cv. Jemalong A17</strain>
    </source>
</reference>
<sequence>MLPPVFKKGPGRPKKLRFRELGEGGGRFRRPGVAYRCTTCDKFGHNDRRCKENQNPAALKRKRKPAKNAIATEDDVSEADENGAAKENVIGATYATFDDDAFFDQAITNNADQLDVVVNNVVSQKTNASQSSSVSQPSNVYQPSSVSKKAKQPKAKQTKHPKQPKAMSVPKPKPAAMSVPNVSKGMSVPNPKPNPATRVKSPPLKKRCSQRLKTVKRLKNIDGPGCSVDQPMTIDNEEVAGVMTQESVAAVPAKVPVVARLGGCLNLMKSWGEISTRSTQ</sequence>
<feature type="region of interest" description="Disordered" evidence="1">
    <location>
        <begin position="51"/>
        <end position="82"/>
    </location>
</feature>
<name>A0A396JS09_MEDTR</name>
<comment type="caution">
    <text evidence="2">The sequence shown here is derived from an EMBL/GenBank/DDBJ whole genome shotgun (WGS) entry which is preliminary data.</text>
</comment>
<dbReference type="EMBL" id="PSQE01000001">
    <property type="protein sequence ID" value="RHN79571.1"/>
    <property type="molecule type" value="Genomic_DNA"/>
</dbReference>
<feature type="compositionally biased region" description="Low complexity" evidence="1">
    <location>
        <begin position="126"/>
        <end position="147"/>
    </location>
</feature>
<feature type="region of interest" description="Disordered" evidence="1">
    <location>
        <begin position="1"/>
        <end position="23"/>
    </location>
</feature>
<organism evidence="2 3">
    <name type="scientific">Medicago truncatula</name>
    <name type="common">Barrel medic</name>
    <name type="synonym">Medicago tribuloides</name>
    <dbReference type="NCBI Taxonomy" id="3880"/>
    <lineage>
        <taxon>Eukaryota</taxon>
        <taxon>Viridiplantae</taxon>
        <taxon>Streptophyta</taxon>
        <taxon>Embryophyta</taxon>
        <taxon>Tracheophyta</taxon>
        <taxon>Spermatophyta</taxon>
        <taxon>Magnoliopsida</taxon>
        <taxon>eudicotyledons</taxon>
        <taxon>Gunneridae</taxon>
        <taxon>Pentapetalae</taxon>
        <taxon>rosids</taxon>
        <taxon>fabids</taxon>
        <taxon>Fabales</taxon>
        <taxon>Fabaceae</taxon>
        <taxon>Papilionoideae</taxon>
        <taxon>50 kb inversion clade</taxon>
        <taxon>NPAAA clade</taxon>
        <taxon>Hologalegina</taxon>
        <taxon>IRL clade</taxon>
        <taxon>Trifolieae</taxon>
        <taxon>Medicago</taxon>
    </lineage>
</organism>
<evidence type="ECO:0000313" key="2">
    <source>
        <dbReference type="EMBL" id="RHN79571.1"/>
    </source>
</evidence>
<feature type="compositionally biased region" description="Acidic residues" evidence="1">
    <location>
        <begin position="72"/>
        <end position="81"/>
    </location>
</feature>
<proteinExistence type="predicted"/>
<dbReference type="AlphaFoldDB" id="A0A396JS09"/>
<accession>A0A396JS09</accession>
<feature type="compositionally biased region" description="Basic residues" evidence="1">
    <location>
        <begin position="148"/>
        <end position="163"/>
    </location>
</feature>
<evidence type="ECO:0000256" key="1">
    <source>
        <dbReference type="SAM" id="MobiDB-lite"/>
    </source>
</evidence>
<feature type="region of interest" description="Disordered" evidence="1">
    <location>
        <begin position="126"/>
        <end position="204"/>
    </location>
</feature>
<protein>
    <submittedName>
        <fullName evidence="2">Putative transcription factor interactor and regulator CCHC(Zn) family</fullName>
    </submittedName>
</protein>
<dbReference type="Gramene" id="rna3383">
    <property type="protein sequence ID" value="RHN79571.1"/>
    <property type="gene ID" value="gene3383"/>
</dbReference>
<evidence type="ECO:0000313" key="3">
    <source>
        <dbReference type="Proteomes" id="UP000265566"/>
    </source>
</evidence>
<dbReference type="Proteomes" id="UP000265566">
    <property type="component" value="Chromosome 1"/>
</dbReference>
<gene>
    <name evidence="2" type="ORF">MtrunA17_Chr1g0178821</name>
</gene>